<dbReference type="PANTHER" id="PTHR28283">
    <property type="entry name" value="3',5'-CYCLIC-NUCLEOTIDE PHOSPHODIESTERASE 1"/>
    <property type="match status" value="1"/>
</dbReference>
<dbReference type="PANTHER" id="PTHR28283:SF1">
    <property type="entry name" value="3',5'-CYCLIC-NUCLEOTIDE PHOSPHODIESTERASE 1"/>
    <property type="match status" value="1"/>
</dbReference>
<dbReference type="PRINTS" id="PR00388">
    <property type="entry name" value="PDIESTERASE2"/>
</dbReference>
<sequence length="371" mass="42353">MSGKKLILHALGTSGGPVDTKTQGFLFQFDNNFFMIDGGTGLSAIAELFKKQSLKESKIDNISYLYSDFSGNNEEIIAVKSSISKFTSENLSIFELNESNFSSNFKGKNVIEKSMDLYSKIQKNFVTHPHFDHISELIINLPVLYGTGYANLKKTIYGSSICNQYIQEHVLNDKTWPNLVNETASSMYSPEIKFGEIHTNQQLEVIPGIDIIRMNLNHGECQIENKTCIVQSSCYILLDKRNKHLHLIFGDCEWDEVNFPLLIGKTHDLIKNSKYKLKTMLIECSSINDEKVTELYGHMNPNMLCKTLDEFAHILDKEEKVNLCISHIKQTITLEDPRQVILHQMKDTMKKKNLNVYFELSVLINGLSYQL</sequence>
<dbReference type="Gene3D" id="3.60.15.10">
    <property type="entry name" value="Ribonuclease Z/Hydroxyacylglutathione hydrolase-like"/>
    <property type="match status" value="1"/>
</dbReference>
<organism evidence="1 2">
    <name type="scientific">Hanseniaspora uvarum</name>
    <name type="common">Yeast</name>
    <name type="synonym">Kloeckera apiculata</name>
    <dbReference type="NCBI Taxonomy" id="29833"/>
    <lineage>
        <taxon>Eukaryota</taxon>
        <taxon>Fungi</taxon>
        <taxon>Dikarya</taxon>
        <taxon>Ascomycota</taxon>
        <taxon>Saccharomycotina</taxon>
        <taxon>Saccharomycetes</taxon>
        <taxon>Saccharomycodales</taxon>
        <taxon>Saccharomycodaceae</taxon>
        <taxon>Hanseniaspora</taxon>
    </lineage>
</organism>
<proteinExistence type="predicted"/>
<gene>
    <name evidence="1" type="ORF">AWRI3580_g857</name>
</gene>
<dbReference type="SUPFAM" id="SSF56281">
    <property type="entry name" value="Metallo-hydrolase/oxidoreductase"/>
    <property type="match status" value="1"/>
</dbReference>
<accession>A0A1E5RY59</accession>
<dbReference type="VEuPathDB" id="FungiDB:AWRI3580_g857"/>
<dbReference type="GO" id="GO:0047555">
    <property type="term" value="F:3',5'-cyclic-GMP phosphodiesterase activity"/>
    <property type="evidence" value="ECO:0007669"/>
    <property type="project" value="TreeGrafter"/>
</dbReference>
<protein>
    <submittedName>
        <fullName evidence="1">3',5'-cyclic-nucleotide phosphodiesterase 1</fullName>
    </submittedName>
</protein>
<dbReference type="InterPro" id="IPR000396">
    <property type="entry name" value="Pdiesterase2"/>
</dbReference>
<reference evidence="2" key="1">
    <citation type="journal article" date="2016" name="Genome Announc.">
        <title>Genome sequences of three species of Hanseniaspora isolated from spontaneous wine fermentations.</title>
        <authorList>
            <person name="Sternes P.R."/>
            <person name="Lee D."/>
            <person name="Kutyna D.R."/>
            <person name="Borneman A.R."/>
        </authorList>
    </citation>
    <scope>NUCLEOTIDE SEQUENCE [LARGE SCALE GENOMIC DNA]</scope>
    <source>
        <strain evidence="2">AWRI3580</strain>
    </source>
</reference>
<dbReference type="EMBL" id="LPNN01000002">
    <property type="protein sequence ID" value="OEJ91776.1"/>
    <property type="molecule type" value="Genomic_DNA"/>
</dbReference>
<comment type="caution">
    <text evidence="1">The sequence shown here is derived from an EMBL/GenBank/DDBJ whole genome shotgun (WGS) entry which is preliminary data.</text>
</comment>
<evidence type="ECO:0000313" key="2">
    <source>
        <dbReference type="Proteomes" id="UP000095358"/>
    </source>
</evidence>
<dbReference type="OrthoDB" id="3972433at2759"/>
<dbReference type="AlphaFoldDB" id="A0A1E5RY59"/>
<dbReference type="Pfam" id="PF02112">
    <property type="entry name" value="PDEase_II"/>
    <property type="match status" value="1"/>
</dbReference>
<evidence type="ECO:0000313" key="1">
    <source>
        <dbReference type="EMBL" id="OEJ91776.1"/>
    </source>
</evidence>
<name>A0A1E5RY59_HANUV</name>
<dbReference type="GO" id="GO:1902660">
    <property type="term" value="P:negative regulation of glucose mediated signaling pathway"/>
    <property type="evidence" value="ECO:0007669"/>
    <property type="project" value="TreeGrafter"/>
</dbReference>
<dbReference type="Proteomes" id="UP000095358">
    <property type="component" value="Unassembled WGS sequence"/>
</dbReference>
<dbReference type="GO" id="GO:0004115">
    <property type="term" value="F:3',5'-cyclic-AMP phosphodiesterase activity"/>
    <property type="evidence" value="ECO:0007669"/>
    <property type="project" value="InterPro"/>
</dbReference>
<dbReference type="InterPro" id="IPR036866">
    <property type="entry name" value="RibonucZ/Hydroxyglut_hydro"/>
</dbReference>
<keyword evidence="2" id="KW-1185">Reference proteome</keyword>
<dbReference type="GO" id="GO:0006198">
    <property type="term" value="P:cAMP catabolic process"/>
    <property type="evidence" value="ECO:0007669"/>
    <property type="project" value="InterPro"/>
</dbReference>
<dbReference type="STRING" id="29833.A0A1E5RY59"/>